<protein>
    <submittedName>
        <fullName evidence="1">Uncharacterized protein</fullName>
    </submittedName>
</protein>
<organism evidence="1 2">
    <name type="scientific">Zizania palustris</name>
    <name type="common">Northern wild rice</name>
    <dbReference type="NCBI Taxonomy" id="103762"/>
    <lineage>
        <taxon>Eukaryota</taxon>
        <taxon>Viridiplantae</taxon>
        <taxon>Streptophyta</taxon>
        <taxon>Embryophyta</taxon>
        <taxon>Tracheophyta</taxon>
        <taxon>Spermatophyta</taxon>
        <taxon>Magnoliopsida</taxon>
        <taxon>Liliopsida</taxon>
        <taxon>Poales</taxon>
        <taxon>Poaceae</taxon>
        <taxon>BOP clade</taxon>
        <taxon>Oryzoideae</taxon>
        <taxon>Oryzeae</taxon>
        <taxon>Zizaniinae</taxon>
        <taxon>Zizania</taxon>
    </lineage>
</organism>
<evidence type="ECO:0000313" key="2">
    <source>
        <dbReference type="Proteomes" id="UP000729402"/>
    </source>
</evidence>
<name>A0A8J5RXC4_ZIZPA</name>
<comment type="caution">
    <text evidence="1">The sequence shown here is derived from an EMBL/GenBank/DDBJ whole genome shotgun (WGS) entry which is preliminary data.</text>
</comment>
<dbReference type="EMBL" id="JAAALK010000287">
    <property type="protein sequence ID" value="KAG8058647.1"/>
    <property type="molecule type" value="Genomic_DNA"/>
</dbReference>
<reference evidence="1" key="1">
    <citation type="journal article" date="2021" name="bioRxiv">
        <title>Whole Genome Assembly and Annotation of Northern Wild Rice, Zizania palustris L., Supports a Whole Genome Duplication in the Zizania Genus.</title>
        <authorList>
            <person name="Haas M."/>
            <person name="Kono T."/>
            <person name="Macchietto M."/>
            <person name="Millas R."/>
            <person name="McGilp L."/>
            <person name="Shao M."/>
            <person name="Duquette J."/>
            <person name="Hirsch C.N."/>
            <person name="Kimball J."/>
        </authorList>
    </citation>
    <scope>NUCLEOTIDE SEQUENCE</scope>
    <source>
        <tissue evidence="1">Fresh leaf tissue</tissue>
    </source>
</reference>
<dbReference type="Proteomes" id="UP000729402">
    <property type="component" value="Unassembled WGS sequence"/>
</dbReference>
<accession>A0A8J5RXC4</accession>
<sequence>MVGARDANPPAVTRVHREAPVFARHMEAANVACGVTKDLTMGLATLLVSGLQEAKTACVFITIHSQMTVVSMGLEHWVLSVSSEMPLLREITIQTLKQAATHPVEAFSCILWRLLVVWQSQLLRVGCMVVTFCQCSPMA</sequence>
<gene>
    <name evidence="1" type="ORF">GUJ93_ZPchr0002g26096</name>
</gene>
<dbReference type="OrthoDB" id="2006528at2759"/>
<proteinExistence type="predicted"/>
<keyword evidence="2" id="KW-1185">Reference proteome</keyword>
<reference evidence="1" key="2">
    <citation type="submission" date="2021-02" db="EMBL/GenBank/DDBJ databases">
        <authorList>
            <person name="Kimball J.A."/>
            <person name="Haas M.W."/>
            <person name="Macchietto M."/>
            <person name="Kono T."/>
            <person name="Duquette J."/>
            <person name="Shao M."/>
        </authorList>
    </citation>
    <scope>NUCLEOTIDE SEQUENCE</scope>
    <source>
        <tissue evidence="1">Fresh leaf tissue</tissue>
    </source>
</reference>
<dbReference type="AlphaFoldDB" id="A0A8J5RXC4"/>
<evidence type="ECO:0000313" key="1">
    <source>
        <dbReference type="EMBL" id="KAG8058647.1"/>
    </source>
</evidence>